<dbReference type="EMBL" id="KN847318">
    <property type="protein sequence ID" value="KIW57656.1"/>
    <property type="molecule type" value="Genomic_DNA"/>
</dbReference>
<dbReference type="Pfam" id="PF00067">
    <property type="entry name" value="p450"/>
    <property type="match status" value="1"/>
</dbReference>
<dbReference type="InterPro" id="IPR036396">
    <property type="entry name" value="Cyt_P450_sf"/>
</dbReference>
<dbReference type="RefSeq" id="XP_013318240.1">
    <property type="nucleotide sequence ID" value="XM_013462786.1"/>
</dbReference>
<keyword evidence="3" id="KW-0812">Transmembrane</keyword>
<dbReference type="InterPro" id="IPR001128">
    <property type="entry name" value="Cyt_P450"/>
</dbReference>
<evidence type="ECO:0000313" key="4">
    <source>
        <dbReference type="EMBL" id="KIW57656.1"/>
    </source>
</evidence>
<dbReference type="CDD" id="cd11069">
    <property type="entry name" value="CYP_FUM15-like"/>
    <property type="match status" value="1"/>
</dbReference>
<protein>
    <recommendedName>
        <fullName evidence="6">Cytochrome P450</fullName>
    </recommendedName>
</protein>
<dbReference type="InterPro" id="IPR050121">
    <property type="entry name" value="Cytochrome_P450_monoxygenase"/>
</dbReference>
<dbReference type="GO" id="GO:0004497">
    <property type="term" value="F:monooxygenase activity"/>
    <property type="evidence" value="ECO:0007669"/>
    <property type="project" value="InterPro"/>
</dbReference>
<dbReference type="Proteomes" id="UP000054342">
    <property type="component" value="Unassembled WGS sequence"/>
</dbReference>
<dbReference type="OrthoDB" id="1470350at2759"/>
<organism evidence="4 5">
    <name type="scientific">Exophiala xenobiotica</name>
    <dbReference type="NCBI Taxonomy" id="348802"/>
    <lineage>
        <taxon>Eukaryota</taxon>
        <taxon>Fungi</taxon>
        <taxon>Dikarya</taxon>
        <taxon>Ascomycota</taxon>
        <taxon>Pezizomycotina</taxon>
        <taxon>Eurotiomycetes</taxon>
        <taxon>Chaetothyriomycetidae</taxon>
        <taxon>Chaetothyriales</taxon>
        <taxon>Herpotrichiellaceae</taxon>
        <taxon>Exophiala</taxon>
    </lineage>
</organism>
<keyword evidence="2" id="KW-0349">Heme</keyword>
<dbReference type="PANTHER" id="PTHR24305:SF166">
    <property type="entry name" value="CYTOCHROME P450 12A4, MITOCHONDRIAL-RELATED"/>
    <property type="match status" value="1"/>
</dbReference>
<evidence type="ECO:0000256" key="3">
    <source>
        <dbReference type="SAM" id="Phobius"/>
    </source>
</evidence>
<dbReference type="GO" id="GO:0016705">
    <property type="term" value="F:oxidoreductase activity, acting on paired donors, with incorporation or reduction of molecular oxygen"/>
    <property type="evidence" value="ECO:0007669"/>
    <property type="project" value="InterPro"/>
</dbReference>
<evidence type="ECO:0000256" key="1">
    <source>
        <dbReference type="ARBA" id="ARBA00010617"/>
    </source>
</evidence>
<comment type="cofactor">
    <cofactor evidence="2">
        <name>heme</name>
        <dbReference type="ChEBI" id="CHEBI:30413"/>
    </cofactor>
</comment>
<evidence type="ECO:0008006" key="6">
    <source>
        <dbReference type="Google" id="ProtNLM"/>
    </source>
</evidence>
<dbReference type="PANTHER" id="PTHR24305">
    <property type="entry name" value="CYTOCHROME P450"/>
    <property type="match status" value="1"/>
</dbReference>
<dbReference type="InterPro" id="IPR002401">
    <property type="entry name" value="Cyt_P450_E_grp-I"/>
</dbReference>
<keyword evidence="2" id="KW-0408">Iron</keyword>
<feature type="transmembrane region" description="Helical" evidence="3">
    <location>
        <begin position="6"/>
        <end position="22"/>
    </location>
</feature>
<dbReference type="AlphaFoldDB" id="A0A0D2BYY8"/>
<feature type="transmembrane region" description="Helical" evidence="3">
    <location>
        <begin position="34"/>
        <end position="56"/>
    </location>
</feature>
<keyword evidence="5" id="KW-1185">Reference proteome</keyword>
<gene>
    <name evidence="4" type="ORF">PV05_02222</name>
</gene>
<evidence type="ECO:0000256" key="2">
    <source>
        <dbReference type="PIRSR" id="PIRSR602401-1"/>
    </source>
</evidence>
<dbReference type="PRINTS" id="PR00463">
    <property type="entry name" value="EP450I"/>
</dbReference>
<keyword evidence="3" id="KW-0472">Membrane</keyword>
<dbReference type="STRING" id="348802.A0A0D2BYY8"/>
<keyword evidence="3" id="KW-1133">Transmembrane helix</keyword>
<dbReference type="HOGENOM" id="CLU_001570_5_11_1"/>
<accession>A0A0D2BYY8</accession>
<dbReference type="GO" id="GO:0005506">
    <property type="term" value="F:iron ion binding"/>
    <property type="evidence" value="ECO:0007669"/>
    <property type="project" value="InterPro"/>
</dbReference>
<dbReference type="GeneID" id="25324130"/>
<comment type="similarity">
    <text evidence="1">Belongs to the cytochrome P450 family.</text>
</comment>
<dbReference type="GO" id="GO:0020037">
    <property type="term" value="F:heme binding"/>
    <property type="evidence" value="ECO:0007669"/>
    <property type="project" value="InterPro"/>
</dbReference>
<evidence type="ECO:0000313" key="5">
    <source>
        <dbReference type="Proteomes" id="UP000054342"/>
    </source>
</evidence>
<name>A0A0D2BYY8_9EURO</name>
<feature type="binding site" description="axial binding residue" evidence="2">
    <location>
        <position position="490"/>
    </location>
    <ligand>
        <name>heme</name>
        <dbReference type="ChEBI" id="CHEBI:30413"/>
    </ligand>
    <ligandPart>
        <name>Fe</name>
        <dbReference type="ChEBI" id="CHEBI:18248"/>
    </ligandPart>
</feature>
<dbReference type="Gene3D" id="1.10.630.10">
    <property type="entry name" value="Cytochrome P450"/>
    <property type="match status" value="1"/>
</dbReference>
<sequence>MTIQIPFFPFVAAVTAAALLIGKYSESFSSASALAVLVPAATVLYTLYYSWIYPFYISPLRHIPTVPGFPLWGQFFTIITTECGVAARDWHEQYGPIVRYFFPFGSERLSVAEDDAIKQMTVRNPYNYPKPERARLWMMPILGEAGVLLAEGQTHVVQRKALTPAFSITSIRSLMPVFWAKSLHMAKLWETEMKTEKVDSKCFEVLEWLNRTTLDIIGKAGLGTDIDSLDDPGTPLRDAYRRCFDFDLQARIINGLAAFTPLIRLLPARANRDILIARNIILSRAQQIIQEKQKNPEIQEKARHKDIIGLIVKDNMVASKEDTLSLEEMRNQVMTFLGAGQVLCVHDTTATSVAWTLLMLAKHPDIQSKLREEIRSRMPFLFDPEAREVEENIETADVDLLPYLEDVCKESLRYIPSIPMTVRKTIADDILAGYFIPAGTTVYLMANTINRLPMYWGETANKFDPSRWRNLPDTYTTNAFMTFLQGPRGCVGRKFAEVEMKTILCSLLSKFTFEPDLSVQDPEELKMWRLVLRPRDGVSLKVSPLKQQA</sequence>
<proteinExistence type="inferred from homology"/>
<dbReference type="SUPFAM" id="SSF48264">
    <property type="entry name" value="Cytochrome P450"/>
    <property type="match status" value="1"/>
</dbReference>
<reference evidence="4 5" key="1">
    <citation type="submission" date="2015-01" db="EMBL/GenBank/DDBJ databases">
        <title>The Genome Sequence of Exophiala xenobiotica CBS118157.</title>
        <authorList>
            <consortium name="The Broad Institute Genomics Platform"/>
            <person name="Cuomo C."/>
            <person name="de Hoog S."/>
            <person name="Gorbushina A."/>
            <person name="Stielow B."/>
            <person name="Teixiera M."/>
            <person name="Abouelleil A."/>
            <person name="Chapman S.B."/>
            <person name="Priest M."/>
            <person name="Young S.K."/>
            <person name="Wortman J."/>
            <person name="Nusbaum C."/>
            <person name="Birren B."/>
        </authorList>
    </citation>
    <scope>NUCLEOTIDE SEQUENCE [LARGE SCALE GENOMIC DNA]</scope>
    <source>
        <strain evidence="4 5">CBS 118157</strain>
    </source>
</reference>
<dbReference type="PRINTS" id="PR00385">
    <property type="entry name" value="P450"/>
</dbReference>
<keyword evidence="2" id="KW-0479">Metal-binding</keyword>